<reference evidence="11 12" key="1">
    <citation type="submission" date="2020-05" db="EMBL/GenBank/DDBJ databases">
        <title>Horizontal transmission and recombination maintain forever young bacterial symbiont genomes.</title>
        <authorList>
            <person name="Russell S.L."/>
            <person name="Pepper-Tunick E."/>
            <person name="Svedberg J."/>
            <person name="Byrne A."/>
            <person name="Ruelas Castillo J."/>
            <person name="Vollmers C."/>
            <person name="Beinart R.A."/>
            <person name="Corbett-Detig R."/>
        </authorList>
    </citation>
    <scope>NUCLEOTIDE SEQUENCE [LARGE SCALE GENOMIC DNA]</scope>
    <source>
        <strain evidence="11">Monterey_2004</strain>
    </source>
</reference>
<evidence type="ECO:0000256" key="3">
    <source>
        <dbReference type="ARBA" id="ARBA00022723"/>
    </source>
</evidence>
<feature type="binding site" evidence="9">
    <location>
        <position position="201"/>
    </location>
    <ligand>
        <name>Fe(2+)</name>
        <dbReference type="ChEBI" id="CHEBI:29033"/>
    </ligand>
</feature>
<evidence type="ECO:0000256" key="7">
    <source>
        <dbReference type="ARBA" id="ARBA00023244"/>
    </source>
</evidence>
<comment type="similarity">
    <text evidence="1 9 10">Belongs to the ferrochelatase family.</text>
</comment>
<evidence type="ECO:0000256" key="4">
    <source>
        <dbReference type="ARBA" id="ARBA00023004"/>
    </source>
</evidence>
<keyword evidence="5 9" id="KW-0350">Heme biosynthesis</keyword>
<comment type="catalytic activity">
    <reaction evidence="9 10">
        <text>heme b + 2 H(+) = protoporphyrin IX + Fe(2+)</text>
        <dbReference type="Rhea" id="RHEA:22584"/>
        <dbReference type="ChEBI" id="CHEBI:15378"/>
        <dbReference type="ChEBI" id="CHEBI:29033"/>
        <dbReference type="ChEBI" id="CHEBI:57306"/>
        <dbReference type="ChEBI" id="CHEBI:60344"/>
        <dbReference type="EC" id="4.98.1.1"/>
    </reaction>
</comment>
<dbReference type="Pfam" id="PF00762">
    <property type="entry name" value="Ferrochelatase"/>
    <property type="match status" value="1"/>
</dbReference>
<keyword evidence="2 9" id="KW-0963">Cytoplasm</keyword>
<dbReference type="Gene3D" id="3.40.50.1400">
    <property type="match status" value="2"/>
</dbReference>
<sequence length="327" mass="37633">MKIGILLTNIGTPDAPTKASLRRYLSEFLSDSRVVNFPIKFKFIWWLVLNVVILNTRPKKSAQNYAKIWDRIGIGSPLLSITKLQLQGVKKTLLERHKNLVFEMGMRYGNPSISSALNKLRNQDCERIIVLPLYPQYSNTTTLSTLDVINQVLNNSCAKKPEIIFIENYCYNDDYIQSLTNTVLEHQIKHGKPNKLIISFHGIPQRYIDNGDIYYDHCVGTAKLLAKKLDLNKSDYLFSFQSIFSREPWTKPQTKERLKTLACDGVEHIQVICPGFSADCLETLEEIECENRNYFIQSGGRQFSYIPALNDRDDHIEMLSKLISNYL</sequence>
<evidence type="ECO:0000256" key="2">
    <source>
        <dbReference type="ARBA" id="ARBA00022490"/>
    </source>
</evidence>
<keyword evidence="6 9" id="KW-0456">Lyase</keyword>
<evidence type="ECO:0000256" key="8">
    <source>
        <dbReference type="ARBA" id="ARBA00024536"/>
    </source>
</evidence>
<dbReference type="AlphaFoldDB" id="A0A853GBQ6"/>
<dbReference type="PANTHER" id="PTHR11108:SF1">
    <property type="entry name" value="FERROCHELATASE, MITOCHONDRIAL"/>
    <property type="match status" value="1"/>
</dbReference>
<evidence type="ECO:0000256" key="9">
    <source>
        <dbReference type="HAMAP-Rule" id="MF_00323"/>
    </source>
</evidence>
<dbReference type="CDD" id="cd03411">
    <property type="entry name" value="Ferrochelatase_N"/>
    <property type="match status" value="1"/>
</dbReference>
<name>A0A853GBQ6_9GAMM</name>
<proteinExistence type="inferred from homology"/>
<protein>
    <recommendedName>
        <fullName evidence="9 10">Ferrochelatase</fullName>
        <ecNumber evidence="9 10">4.98.1.1</ecNumber>
    </recommendedName>
    <alternativeName>
        <fullName evidence="9">Heme synthase</fullName>
    </alternativeName>
    <alternativeName>
        <fullName evidence="9">Protoheme ferro-lyase</fullName>
    </alternativeName>
</protein>
<comment type="subcellular location">
    <subcellularLocation>
        <location evidence="9 10">Cytoplasm</location>
    </subcellularLocation>
</comment>
<evidence type="ECO:0000313" key="12">
    <source>
        <dbReference type="Proteomes" id="UP000525329"/>
    </source>
</evidence>
<keyword evidence="4 9" id="KW-0408">Iron</keyword>
<keyword evidence="3 9" id="KW-0479">Metal-binding</keyword>
<evidence type="ECO:0000256" key="6">
    <source>
        <dbReference type="ARBA" id="ARBA00023239"/>
    </source>
</evidence>
<comment type="function">
    <text evidence="9 10">Catalyzes the ferrous insertion into protoporphyrin IX.</text>
</comment>
<dbReference type="EMBL" id="JACCHU010000001">
    <property type="protein sequence ID" value="NYT52226.1"/>
    <property type="molecule type" value="Genomic_DNA"/>
</dbReference>
<gene>
    <name evidence="9 11" type="primary">hemH</name>
    <name evidence="11" type="ORF">H0A74_01380</name>
</gene>
<keyword evidence="7 9" id="KW-0627">Porphyrin biosynthesis</keyword>
<dbReference type="HAMAP" id="MF_00323">
    <property type="entry name" value="Ferrochelatase"/>
    <property type="match status" value="1"/>
</dbReference>
<dbReference type="InterPro" id="IPR033659">
    <property type="entry name" value="Ferrochelatase_N"/>
</dbReference>
<dbReference type="PROSITE" id="PS00534">
    <property type="entry name" value="FERROCHELATASE"/>
    <property type="match status" value="1"/>
</dbReference>
<dbReference type="InterPro" id="IPR019772">
    <property type="entry name" value="Ferrochelatase_AS"/>
</dbReference>
<organism evidence="11 12">
    <name type="scientific">Candidatus Vesicomyosocius endoextente</name>
    <dbReference type="NCBI Taxonomy" id="2738853"/>
    <lineage>
        <taxon>Bacteria</taxon>
        <taxon>Pseudomonadati</taxon>
        <taxon>Pseudomonadota</taxon>
        <taxon>Gammaproteobacteria</taxon>
        <taxon>Candidatus Pseudothioglobaceae</taxon>
        <taxon>Candidatus Vesicomyidisocius</taxon>
    </lineage>
</organism>
<comment type="pathway">
    <text evidence="9 10">Porphyrin-containing compound metabolism; protoheme biosynthesis; protoheme from protoporphyrin-IX: step 1/1.</text>
</comment>
<dbReference type="InterPro" id="IPR033644">
    <property type="entry name" value="Ferrochelatase_C"/>
</dbReference>
<comment type="caution">
    <text evidence="11">The sequence shown here is derived from an EMBL/GenBank/DDBJ whole genome shotgun (WGS) entry which is preliminary data.</text>
</comment>
<accession>A0A853GBQ6</accession>
<evidence type="ECO:0000256" key="1">
    <source>
        <dbReference type="ARBA" id="ARBA00007718"/>
    </source>
</evidence>
<dbReference type="CDD" id="cd00419">
    <property type="entry name" value="Ferrochelatase_C"/>
    <property type="match status" value="1"/>
</dbReference>
<dbReference type="SUPFAM" id="SSF53800">
    <property type="entry name" value="Chelatase"/>
    <property type="match status" value="1"/>
</dbReference>
<comment type="catalytic activity">
    <reaction evidence="8">
        <text>Fe-coproporphyrin III + 2 H(+) = coproporphyrin III + Fe(2+)</text>
        <dbReference type="Rhea" id="RHEA:49572"/>
        <dbReference type="ChEBI" id="CHEBI:15378"/>
        <dbReference type="ChEBI" id="CHEBI:29033"/>
        <dbReference type="ChEBI" id="CHEBI:68438"/>
        <dbReference type="ChEBI" id="CHEBI:131725"/>
        <dbReference type="EC" id="4.99.1.9"/>
    </reaction>
    <physiologicalReaction direction="right-to-left" evidence="8">
        <dbReference type="Rhea" id="RHEA:49574"/>
    </physiologicalReaction>
</comment>
<dbReference type="GO" id="GO:0005737">
    <property type="term" value="C:cytoplasm"/>
    <property type="evidence" value="ECO:0007669"/>
    <property type="project" value="UniProtKB-SubCell"/>
</dbReference>
<evidence type="ECO:0000256" key="10">
    <source>
        <dbReference type="RuleBase" id="RU000607"/>
    </source>
</evidence>
<dbReference type="UniPathway" id="UPA00252">
    <property type="reaction ID" value="UER00325"/>
</dbReference>
<evidence type="ECO:0000313" key="11">
    <source>
        <dbReference type="EMBL" id="NYT52226.1"/>
    </source>
</evidence>
<evidence type="ECO:0000256" key="5">
    <source>
        <dbReference type="ARBA" id="ARBA00023133"/>
    </source>
</evidence>
<dbReference type="Proteomes" id="UP000525329">
    <property type="component" value="Unassembled WGS sequence"/>
</dbReference>
<dbReference type="NCBIfam" id="TIGR00109">
    <property type="entry name" value="hemH"/>
    <property type="match status" value="1"/>
</dbReference>
<dbReference type="EC" id="4.98.1.1" evidence="9 10"/>
<dbReference type="GO" id="GO:0046872">
    <property type="term" value="F:metal ion binding"/>
    <property type="evidence" value="ECO:0007669"/>
    <property type="project" value="UniProtKB-KW"/>
</dbReference>
<dbReference type="GO" id="GO:0004325">
    <property type="term" value="F:ferrochelatase activity"/>
    <property type="evidence" value="ECO:0007669"/>
    <property type="project" value="UniProtKB-UniRule"/>
</dbReference>
<dbReference type="InterPro" id="IPR001015">
    <property type="entry name" value="Ferrochelatase"/>
</dbReference>
<dbReference type="GO" id="GO:0006783">
    <property type="term" value="P:heme biosynthetic process"/>
    <property type="evidence" value="ECO:0007669"/>
    <property type="project" value="UniProtKB-UniRule"/>
</dbReference>
<dbReference type="PANTHER" id="PTHR11108">
    <property type="entry name" value="FERROCHELATASE"/>
    <property type="match status" value="1"/>
</dbReference>
<dbReference type="FunFam" id="3.40.50.1400:FF:000002">
    <property type="entry name" value="Ferrochelatase"/>
    <property type="match status" value="1"/>
</dbReference>
<feature type="binding site" evidence="9">
    <location>
        <position position="282"/>
    </location>
    <ligand>
        <name>Fe(2+)</name>
        <dbReference type="ChEBI" id="CHEBI:29033"/>
    </ligand>
</feature>